<dbReference type="HOGENOM" id="CLU_1694066_0_0_5"/>
<keyword evidence="1" id="KW-0233">DNA recombination</keyword>
<evidence type="ECO:0000256" key="1">
    <source>
        <dbReference type="ARBA" id="ARBA00023172"/>
    </source>
</evidence>
<sequence>MRLRMANCGSPRRLRWIGQATNVVPQRGRRAFRRSELLPAISRWSTPRTEIPPSYIFPPQRRPRPFIYSDEQIADLLKSMLDLHPGSFRGPTYHYFFGLLASTGLRFSEAARLLREDADLKAGMLTIRETKFGKTRIVPLHPSTTLDAPLRATGP</sequence>
<dbReference type="KEGG" id="rga:RGR602_CH01742"/>
<dbReference type="Proteomes" id="UP000031368">
    <property type="component" value="Chromosome"/>
</dbReference>
<reference evidence="3 4" key="1">
    <citation type="submission" date="2013-11" db="EMBL/GenBank/DDBJ databases">
        <title>Complete genome sequence of Rhizobium gallicum bv. gallicum R602.</title>
        <authorList>
            <person name="Bustos P."/>
            <person name="Santamaria R.I."/>
            <person name="Lozano L."/>
            <person name="Acosta J.L."/>
            <person name="Ormeno-Orrillo E."/>
            <person name="Rogel M.A."/>
            <person name="Romero D."/>
            <person name="Cevallos M.A."/>
            <person name="Martinez-Romero E."/>
            <person name="Gonzalez V."/>
        </authorList>
    </citation>
    <scope>NUCLEOTIDE SEQUENCE [LARGE SCALE GENOMIC DNA]</scope>
    <source>
        <strain evidence="3 4">R602</strain>
    </source>
</reference>
<dbReference type="GO" id="GO:0003677">
    <property type="term" value="F:DNA binding"/>
    <property type="evidence" value="ECO:0007669"/>
    <property type="project" value="InterPro"/>
</dbReference>
<dbReference type="InterPro" id="IPR011010">
    <property type="entry name" value="DNA_brk_join_enz"/>
</dbReference>
<dbReference type="Pfam" id="PF00589">
    <property type="entry name" value="Phage_integrase"/>
    <property type="match status" value="1"/>
</dbReference>
<evidence type="ECO:0000313" key="4">
    <source>
        <dbReference type="Proteomes" id="UP000031368"/>
    </source>
</evidence>
<dbReference type="Gene3D" id="1.10.443.10">
    <property type="entry name" value="Intergrase catalytic core"/>
    <property type="match status" value="1"/>
</dbReference>
<keyword evidence="4" id="KW-1185">Reference proteome</keyword>
<dbReference type="SUPFAM" id="SSF56349">
    <property type="entry name" value="DNA breaking-rejoining enzymes"/>
    <property type="match status" value="1"/>
</dbReference>
<dbReference type="AlphaFoldDB" id="A0A0B4X2Z7"/>
<dbReference type="GO" id="GO:0006310">
    <property type="term" value="P:DNA recombination"/>
    <property type="evidence" value="ECO:0007669"/>
    <property type="project" value="UniProtKB-KW"/>
</dbReference>
<dbReference type="InterPro" id="IPR002104">
    <property type="entry name" value="Integrase_catalytic"/>
</dbReference>
<evidence type="ECO:0000313" key="3">
    <source>
        <dbReference type="EMBL" id="AJD41080.1"/>
    </source>
</evidence>
<dbReference type="InterPro" id="IPR013762">
    <property type="entry name" value="Integrase-like_cat_sf"/>
</dbReference>
<accession>A0A0B4X2Z7</accession>
<dbReference type="EMBL" id="CP006877">
    <property type="protein sequence ID" value="AJD41080.1"/>
    <property type="molecule type" value="Genomic_DNA"/>
</dbReference>
<dbReference type="GO" id="GO:0015074">
    <property type="term" value="P:DNA integration"/>
    <property type="evidence" value="ECO:0007669"/>
    <property type="project" value="InterPro"/>
</dbReference>
<feature type="domain" description="Tyr recombinase" evidence="2">
    <location>
        <begin position="63"/>
        <end position="155"/>
    </location>
</feature>
<dbReference type="PROSITE" id="PS51898">
    <property type="entry name" value="TYR_RECOMBINASE"/>
    <property type="match status" value="1"/>
</dbReference>
<organism evidence="3 4">
    <name type="scientific">Rhizobium gallicum bv. gallicum R602sp</name>
    <dbReference type="NCBI Taxonomy" id="1041138"/>
    <lineage>
        <taxon>Bacteria</taxon>
        <taxon>Pseudomonadati</taxon>
        <taxon>Pseudomonadota</taxon>
        <taxon>Alphaproteobacteria</taxon>
        <taxon>Hyphomicrobiales</taxon>
        <taxon>Rhizobiaceae</taxon>
        <taxon>Rhizobium/Agrobacterium group</taxon>
        <taxon>Rhizobium</taxon>
    </lineage>
</organism>
<dbReference type="RefSeq" id="WP_323808238.1">
    <property type="nucleotide sequence ID" value="NZ_CP006877.1"/>
</dbReference>
<name>A0A0B4X2Z7_9HYPH</name>
<gene>
    <name evidence="3" type="ORF">RGR602_CH01742</name>
</gene>
<proteinExistence type="predicted"/>
<protein>
    <submittedName>
        <fullName evidence="3">Integrase family protein</fullName>
    </submittedName>
</protein>
<evidence type="ECO:0000259" key="2">
    <source>
        <dbReference type="PROSITE" id="PS51898"/>
    </source>
</evidence>